<reference evidence="3" key="1">
    <citation type="submission" date="2017-09" db="EMBL/GenBank/DDBJ databases">
        <title>Metaegenomics of thermophilic ammonia-oxidizing enrichment culture.</title>
        <authorList>
            <person name="Kato S."/>
            <person name="Suzuki K."/>
        </authorList>
    </citation>
    <scope>NUCLEOTIDE SEQUENCE [LARGE SCALE GENOMIC DNA]</scope>
</reference>
<dbReference type="Pfam" id="PF03205">
    <property type="entry name" value="MobB"/>
    <property type="match status" value="1"/>
</dbReference>
<feature type="domain" description="Molybdopterin-guanine dinucleotide biosynthesis protein B (MobB)" evidence="1">
    <location>
        <begin position="8"/>
        <end position="138"/>
    </location>
</feature>
<dbReference type="InterPro" id="IPR052539">
    <property type="entry name" value="MGD_biosynthesis_adapter"/>
</dbReference>
<evidence type="ECO:0000259" key="1">
    <source>
        <dbReference type="Pfam" id="PF03205"/>
    </source>
</evidence>
<gene>
    <name evidence="2" type="primary">mobB</name>
    <name evidence="2" type="ORF">HRbin22_01325</name>
</gene>
<dbReference type="Gene3D" id="3.40.50.300">
    <property type="entry name" value="P-loop containing nucleotide triphosphate hydrolases"/>
    <property type="match status" value="1"/>
</dbReference>
<organism evidence="2 3">
    <name type="scientific">Candidatus Thermoflexus japonica</name>
    <dbReference type="NCBI Taxonomy" id="2035417"/>
    <lineage>
        <taxon>Bacteria</taxon>
        <taxon>Bacillati</taxon>
        <taxon>Chloroflexota</taxon>
        <taxon>Thermoflexia</taxon>
        <taxon>Thermoflexales</taxon>
        <taxon>Thermoflexaceae</taxon>
        <taxon>Thermoflexus</taxon>
    </lineage>
</organism>
<dbReference type="SUPFAM" id="SSF52540">
    <property type="entry name" value="P-loop containing nucleoside triphosphate hydrolases"/>
    <property type="match status" value="1"/>
</dbReference>
<dbReference type="CDD" id="cd03116">
    <property type="entry name" value="MobB"/>
    <property type="match status" value="1"/>
</dbReference>
<dbReference type="InterPro" id="IPR027417">
    <property type="entry name" value="P-loop_NTPase"/>
</dbReference>
<sequence>MSSALPPVVCMVGRSGSGKTTVLEGLVRIFRGWGLRVGTIKHDPHGEMQWDQPGKDTWRHREAGAELVLGITPRWLWLSRRLDRPLTLPDLLRECEGLDLVLAEGFKTAAAPKVEVIRQETGLNPLEGLEERWAVVSDSPIDLGVPCFRFEELEALAAFLAQRLRLPRVR</sequence>
<protein>
    <submittedName>
        <fullName evidence="2">Molybdopterin-guanine dinucleotide biosynthesis adapter protein</fullName>
    </submittedName>
</protein>
<evidence type="ECO:0000313" key="3">
    <source>
        <dbReference type="Proteomes" id="UP000236642"/>
    </source>
</evidence>
<dbReference type="PANTHER" id="PTHR40072">
    <property type="entry name" value="MOLYBDOPTERIN-GUANINE DINUCLEOTIDE BIOSYNTHESIS ADAPTER PROTEIN-RELATED"/>
    <property type="match status" value="1"/>
</dbReference>
<dbReference type="GO" id="GO:0006777">
    <property type="term" value="P:Mo-molybdopterin cofactor biosynthetic process"/>
    <property type="evidence" value="ECO:0007669"/>
    <property type="project" value="InterPro"/>
</dbReference>
<dbReference type="PANTHER" id="PTHR40072:SF1">
    <property type="entry name" value="MOLYBDOPTERIN-GUANINE DINUCLEOTIDE BIOSYNTHESIS ADAPTER PROTEIN"/>
    <property type="match status" value="1"/>
</dbReference>
<accession>A0A2H5Y6U7</accession>
<dbReference type="InterPro" id="IPR004435">
    <property type="entry name" value="MobB_dom"/>
</dbReference>
<evidence type="ECO:0000313" key="2">
    <source>
        <dbReference type="EMBL" id="GBD09078.1"/>
    </source>
</evidence>
<proteinExistence type="predicted"/>
<dbReference type="EMBL" id="BEHY01000026">
    <property type="protein sequence ID" value="GBD09078.1"/>
    <property type="molecule type" value="Genomic_DNA"/>
</dbReference>
<dbReference type="Proteomes" id="UP000236642">
    <property type="component" value="Unassembled WGS sequence"/>
</dbReference>
<dbReference type="AlphaFoldDB" id="A0A2H5Y6U7"/>
<name>A0A2H5Y6U7_9CHLR</name>
<dbReference type="NCBIfam" id="TIGR00176">
    <property type="entry name" value="mobB"/>
    <property type="match status" value="1"/>
</dbReference>
<dbReference type="GO" id="GO:0005525">
    <property type="term" value="F:GTP binding"/>
    <property type="evidence" value="ECO:0007669"/>
    <property type="project" value="InterPro"/>
</dbReference>
<comment type="caution">
    <text evidence="2">The sequence shown here is derived from an EMBL/GenBank/DDBJ whole genome shotgun (WGS) entry which is preliminary data.</text>
</comment>